<feature type="compositionally biased region" description="Basic residues" evidence="1">
    <location>
        <begin position="99"/>
        <end position="119"/>
    </location>
</feature>
<protein>
    <submittedName>
        <fullName evidence="2">Uncharacterized protein</fullName>
    </submittedName>
</protein>
<organism evidence="2">
    <name type="scientific">Colletotrichum cereale</name>
    <dbReference type="NCBI Taxonomy" id="343994"/>
    <lineage>
        <taxon>Eukaryota</taxon>
        <taxon>Fungi</taxon>
        <taxon>Dikarya</taxon>
        <taxon>Ascomycota</taxon>
        <taxon>Pezizomycotina</taxon>
        <taxon>Sordariomycetes</taxon>
        <taxon>Hypocreomycetidae</taxon>
        <taxon>Glomerellales</taxon>
        <taxon>Glomerellaceae</taxon>
        <taxon>Colletotrichum</taxon>
        <taxon>Colletotrichum graminicola species complex</taxon>
    </lineage>
</organism>
<proteinExistence type="evidence at transcript level"/>
<feature type="compositionally biased region" description="Basic and acidic residues" evidence="1">
    <location>
        <begin position="121"/>
        <end position="136"/>
    </location>
</feature>
<accession>A6MAL1</accession>
<sequence>RESHRGRRLHHHLALCLCQPGRIQHGQPVRRCLQTQQGHRWLGCFCDVSCQEDSFGRLCILTLIAKSPLRRLYVYYSVHPQVLPVPRKSPRLRQAEARRRQHRPRQGRLLHGSPRRGGLRPRPDGRPQRCQHDPLRRNQRPRRRIQQWQLQQPLRRVFRLRRRGRRPEPLRVPAFAPERRHVRQRYRVPLPAPGRLRLPRPGTAVHGARLR</sequence>
<feature type="non-terminal residue" evidence="2">
    <location>
        <position position="211"/>
    </location>
</feature>
<dbReference type="AlphaFoldDB" id="A6MAL1"/>
<reference evidence="2" key="1">
    <citation type="journal article" date="2008" name="Fungal Genet. Biol.">
        <title>The evolution of transposon repeat-induced point mutation in the genome of Colletotrichum cereale: reconciling sex, recombination and homoplasy in an ''asexual" pathogen.</title>
        <authorList>
            <person name="Crouch J.A."/>
            <person name="Glasheen B.M."/>
            <person name="Giunta M.A."/>
            <person name="Clarke B.B."/>
            <person name="Hillman B.I."/>
        </authorList>
    </citation>
    <scope>NUCLEOTIDE SEQUENCE</scope>
    <source>
        <strain evidence="2">KS-20B-DGU</strain>
    </source>
</reference>
<name>A6MAL1_9PEZI</name>
<evidence type="ECO:0000313" key="2">
    <source>
        <dbReference type="EMBL" id="ABR20272.1"/>
    </source>
</evidence>
<evidence type="ECO:0000256" key="1">
    <source>
        <dbReference type="SAM" id="MobiDB-lite"/>
    </source>
</evidence>
<dbReference type="EMBL" id="DQ663103">
    <property type="protein sequence ID" value="ABR20272.1"/>
    <property type="molecule type" value="mRNA"/>
</dbReference>
<feature type="region of interest" description="Disordered" evidence="1">
    <location>
        <begin position="87"/>
        <end position="145"/>
    </location>
</feature>
<feature type="non-terminal residue" evidence="2">
    <location>
        <position position="1"/>
    </location>
</feature>